<proteinExistence type="predicted"/>
<dbReference type="AlphaFoldDB" id="A0A5B9R9K4"/>
<sequence>MATNQIYHRSMKTKIIRILKPSTVKTIRENLNRFFRNTAKANKFIFIYTTLVLDNGRTTVRLGNKVIVNTEDIGNIRGYIDLVCDSYNNLEHSNACRLVISFHPVGENAYNKYVREVMLNTNGDVDFEVVLS</sequence>
<dbReference type="EMBL" id="MK623259">
    <property type="protein sequence ID" value="QEG57128.1"/>
    <property type="molecule type" value="Genomic_DNA"/>
</dbReference>
<organism evidence="1">
    <name type="scientific">Pyrrhoderma lamaoense</name>
    <dbReference type="NCBI Taxonomy" id="2282106"/>
    <lineage>
        <taxon>Eukaryota</taxon>
        <taxon>Fungi</taxon>
        <taxon>Dikarya</taxon>
        <taxon>Basidiomycota</taxon>
        <taxon>Agaricomycotina</taxon>
        <taxon>Agaricomycetes</taxon>
        <taxon>Hymenochaetales</taxon>
        <taxon>Hymenochaetaceae</taxon>
        <taxon>Pyrrhoderma</taxon>
    </lineage>
</organism>
<name>A0A5B9R9K4_9AGAM</name>
<evidence type="ECO:0000313" key="1">
    <source>
        <dbReference type="EMBL" id="QEG57128.1"/>
    </source>
</evidence>
<keyword evidence="1" id="KW-0496">Mitochondrion</keyword>
<reference evidence="1" key="1">
    <citation type="submission" date="2019-03" db="EMBL/GenBank/DDBJ databases">
        <title>Evidence of extensive intraspecific noncoding reshuffling in a 169kb mitochondrial genome of basidiomycete fungus.</title>
        <authorList>
            <person name="Lee H.-H."/>
            <person name="Ke H.-M."/>
            <person name="Lin C.-Y.I."/>
            <person name="Lee T.J."/>
            <person name="Chung C.-L."/>
            <person name="Tsai I.J."/>
        </authorList>
    </citation>
    <scope>NUCLEOTIDE SEQUENCE</scope>
    <source>
        <strain evidence="1">FFPRI411162</strain>
    </source>
</reference>
<gene>
    <name evidence="1" type="ORF">PLAO_000047</name>
</gene>
<geneLocation type="mitochondrion" evidence="1"/>
<accession>A0A5B9R9K4</accession>
<protein>
    <submittedName>
        <fullName evidence="1">Uncharacterized protein</fullName>
    </submittedName>
</protein>